<dbReference type="GO" id="GO:0004714">
    <property type="term" value="F:transmembrane receptor protein tyrosine kinase activity"/>
    <property type="evidence" value="ECO:0007669"/>
    <property type="project" value="InterPro"/>
</dbReference>
<feature type="domain" description="Malectin-like" evidence="12">
    <location>
        <begin position="111"/>
        <end position="280"/>
    </location>
</feature>
<dbReference type="Proteomes" id="UP000436088">
    <property type="component" value="Unassembled WGS sequence"/>
</dbReference>
<evidence type="ECO:0000256" key="11">
    <source>
        <dbReference type="SAM" id="SignalP"/>
    </source>
</evidence>
<feature type="chain" id="PRO_5025666490" description="Malectin-like domain-containing protein" evidence="11">
    <location>
        <begin position="38"/>
        <end position="299"/>
    </location>
</feature>
<dbReference type="GO" id="GO:0016020">
    <property type="term" value="C:membrane"/>
    <property type="evidence" value="ECO:0007669"/>
    <property type="project" value="UniProtKB-SubCell"/>
</dbReference>
<dbReference type="PANTHER" id="PTHR34590">
    <property type="entry name" value="OS03G0124300 PROTEIN-RELATED"/>
    <property type="match status" value="1"/>
</dbReference>
<keyword evidence="2" id="KW-0723">Serine/threonine-protein kinase</keyword>
<comment type="subcellular location">
    <subcellularLocation>
        <location evidence="1">Membrane</location>
        <topology evidence="1">Single-pass type I membrane protein</topology>
    </subcellularLocation>
</comment>
<protein>
    <recommendedName>
        <fullName evidence="12">Malectin-like domain-containing protein</fullName>
    </recommendedName>
</protein>
<keyword evidence="8" id="KW-1133">Transmembrane helix</keyword>
<evidence type="ECO:0000313" key="14">
    <source>
        <dbReference type="Proteomes" id="UP000436088"/>
    </source>
</evidence>
<evidence type="ECO:0000259" key="12">
    <source>
        <dbReference type="Pfam" id="PF12819"/>
    </source>
</evidence>
<keyword evidence="2" id="KW-0418">Kinase</keyword>
<dbReference type="AlphaFoldDB" id="A0A6A2Y342"/>
<dbReference type="GO" id="GO:0005524">
    <property type="term" value="F:ATP binding"/>
    <property type="evidence" value="ECO:0007669"/>
    <property type="project" value="UniProtKB-KW"/>
</dbReference>
<evidence type="ECO:0000256" key="10">
    <source>
        <dbReference type="ARBA" id="ARBA00023180"/>
    </source>
</evidence>
<dbReference type="Gene3D" id="2.60.120.430">
    <property type="entry name" value="Galactose-binding lectin"/>
    <property type="match status" value="1"/>
</dbReference>
<dbReference type="InterPro" id="IPR024788">
    <property type="entry name" value="Malectin-like_Carb-bd_dom"/>
</dbReference>
<evidence type="ECO:0000256" key="9">
    <source>
        <dbReference type="ARBA" id="ARBA00023136"/>
    </source>
</evidence>
<evidence type="ECO:0000256" key="1">
    <source>
        <dbReference type="ARBA" id="ARBA00004479"/>
    </source>
</evidence>
<keyword evidence="4" id="KW-0812">Transmembrane</keyword>
<evidence type="ECO:0000256" key="7">
    <source>
        <dbReference type="ARBA" id="ARBA00022840"/>
    </source>
</evidence>
<evidence type="ECO:0000256" key="6">
    <source>
        <dbReference type="ARBA" id="ARBA00022741"/>
    </source>
</evidence>
<keyword evidence="5 11" id="KW-0732">Signal</keyword>
<dbReference type="Pfam" id="PF12819">
    <property type="entry name" value="Malectin_like"/>
    <property type="match status" value="1"/>
</dbReference>
<evidence type="ECO:0000256" key="3">
    <source>
        <dbReference type="ARBA" id="ARBA00022679"/>
    </source>
</evidence>
<dbReference type="PANTHER" id="PTHR34590:SF15">
    <property type="entry name" value="PROTEIN KINASE DOMAIN-CONTAINING PROTEIN"/>
    <property type="match status" value="1"/>
</dbReference>
<feature type="signal peptide" evidence="11">
    <location>
        <begin position="1"/>
        <end position="37"/>
    </location>
</feature>
<dbReference type="InterPro" id="IPR045272">
    <property type="entry name" value="ANXUR1/2-like"/>
</dbReference>
<dbReference type="EMBL" id="VEPZ02001699">
    <property type="protein sequence ID" value="KAE8662594.1"/>
    <property type="molecule type" value="Genomic_DNA"/>
</dbReference>
<evidence type="ECO:0000256" key="2">
    <source>
        <dbReference type="ARBA" id="ARBA00022527"/>
    </source>
</evidence>
<evidence type="ECO:0000256" key="8">
    <source>
        <dbReference type="ARBA" id="ARBA00022989"/>
    </source>
</evidence>
<evidence type="ECO:0000256" key="5">
    <source>
        <dbReference type="ARBA" id="ARBA00022729"/>
    </source>
</evidence>
<evidence type="ECO:0000256" key="4">
    <source>
        <dbReference type="ARBA" id="ARBA00022692"/>
    </source>
</evidence>
<keyword evidence="7" id="KW-0067">ATP-binding</keyword>
<dbReference type="GO" id="GO:0004674">
    <property type="term" value="F:protein serine/threonine kinase activity"/>
    <property type="evidence" value="ECO:0007669"/>
    <property type="project" value="UniProtKB-KW"/>
</dbReference>
<organism evidence="13 14">
    <name type="scientific">Hibiscus syriacus</name>
    <name type="common">Rose of Sharon</name>
    <dbReference type="NCBI Taxonomy" id="106335"/>
    <lineage>
        <taxon>Eukaryota</taxon>
        <taxon>Viridiplantae</taxon>
        <taxon>Streptophyta</taxon>
        <taxon>Embryophyta</taxon>
        <taxon>Tracheophyta</taxon>
        <taxon>Spermatophyta</taxon>
        <taxon>Magnoliopsida</taxon>
        <taxon>eudicotyledons</taxon>
        <taxon>Gunneridae</taxon>
        <taxon>Pentapetalae</taxon>
        <taxon>rosids</taxon>
        <taxon>malvids</taxon>
        <taxon>Malvales</taxon>
        <taxon>Malvaceae</taxon>
        <taxon>Malvoideae</taxon>
        <taxon>Hibiscus</taxon>
    </lineage>
</organism>
<keyword evidence="3" id="KW-0808">Transferase</keyword>
<reference evidence="13" key="1">
    <citation type="submission" date="2019-09" db="EMBL/GenBank/DDBJ databases">
        <title>Draft genome information of white flower Hibiscus syriacus.</title>
        <authorList>
            <person name="Kim Y.-M."/>
        </authorList>
    </citation>
    <scope>NUCLEOTIDE SEQUENCE [LARGE SCALE GENOMIC DNA]</scope>
    <source>
        <strain evidence="13">YM2019G1</strain>
    </source>
</reference>
<name>A0A6A2Y342_HIBSY</name>
<sequence length="299" mass="33498">MSEKRKNKTRSPMPSKFGMLLSFICFLFVTHTISVEAVSSYDCSSFDEPSSLESKVYGTNPGNSAKLQPCVYKKQITCPFPVFPGPNAAHFTLLKTSTASYSKCLSGDCYTVTEFCIDIVDQVLNVTFTPSPDVSDAYAFVNKIEIVPLPLNLYTREVVSLPLIGQPSYYMKNLTALEMMYRLNIGEYRYQMPTGILSSDVQIKRSLTMPAYVAPKQVYASARTVAYDGSNQTGITWLLPVDSGFYYLVRLHFCEISNEIKGVGQRVFHVYIKDQTAEDQADIFLWSHGVGVPVYRITS</sequence>
<proteinExistence type="predicted"/>
<keyword evidence="9" id="KW-0472">Membrane</keyword>
<gene>
    <name evidence="13" type="ORF">F3Y22_tig00113279pilonHSYRG00051</name>
</gene>
<keyword evidence="10" id="KW-0325">Glycoprotein</keyword>
<evidence type="ECO:0000313" key="13">
    <source>
        <dbReference type="EMBL" id="KAE8662594.1"/>
    </source>
</evidence>
<keyword evidence="14" id="KW-1185">Reference proteome</keyword>
<keyword evidence="6" id="KW-0547">Nucleotide-binding</keyword>
<comment type="caution">
    <text evidence="13">The sequence shown here is derived from an EMBL/GenBank/DDBJ whole genome shotgun (WGS) entry which is preliminary data.</text>
</comment>
<accession>A0A6A2Y342</accession>